<dbReference type="AlphaFoldDB" id="A0A0D2KF22"/>
<keyword evidence="1" id="KW-0547">Nucleotide-binding</keyword>
<organism evidence="3 4">
    <name type="scientific">Monoraphidium neglectum</name>
    <dbReference type="NCBI Taxonomy" id="145388"/>
    <lineage>
        <taxon>Eukaryota</taxon>
        <taxon>Viridiplantae</taxon>
        <taxon>Chlorophyta</taxon>
        <taxon>core chlorophytes</taxon>
        <taxon>Chlorophyceae</taxon>
        <taxon>CS clade</taxon>
        <taxon>Sphaeropleales</taxon>
        <taxon>Selenastraceae</taxon>
        <taxon>Monoraphidium</taxon>
    </lineage>
</organism>
<dbReference type="RefSeq" id="XP_013893498.1">
    <property type="nucleotide sequence ID" value="XM_014038044.1"/>
</dbReference>
<keyword evidence="2" id="KW-0472">Membrane</keyword>
<feature type="binding site" evidence="1">
    <location>
        <position position="224"/>
    </location>
    <ligand>
        <name>ATP</name>
        <dbReference type="ChEBI" id="CHEBI:30616"/>
    </ligand>
</feature>
<evidence type="ECO:0008006" key="5">
    <source>
        <dbReference type="Google" id="ProtNLM"/>
    </source>
</evidence>
<keyword evidence="1" id="KW-0067">ATP-binding</keyword>
<dbReference type="Proteomes" id="UP000054498">
    <property type="component" value="Unassembled WGS sequence"/>
</dbReference>
<accession>A0A0D2KF22</accession>
<dbReference type="GO" id="GO:0005524">
    <property type="term" value="F:ATP binding"/>
    <property type="evidence" value="ECO:0007669"/>
    <property type="project" value="UniProtKB-UniRule"/>
</dbReference>
<name>A0A0D2KF22_9CHLO</name>
<dbReference type="InterPro" id="IPR011009">
    <property type="entry name" value="Kinase-like_dom_sf"/>
</dbReference>
<gene>
    <name evidence="3" type="ORF">MNEG_13483</name>
</gene>
<dbReference type="KEGG" id="mng:MNEG_13483"/>
<proteinExistence type="predicted"/>
<feature type="transmembrane region" description="Helical" evidence="2">
    <location>
        <begin position="70"/>
        <end position="93"/>
    </location>
</feature>
<keyword evidence="2" id="KW-1133">Transmembrane helix</keyword>
<evidence type="ECO:0000256" key="2">
    <source>
        <dbReference type="SAM" id="Phobius"/>
    </source>
</evidence>
<protein>
    <recommendedName>
        <fullName evidence="5">Protein kinase domain-containing protein</fullName>
    </recommendedName>
</protein>
<keyword evidence="4" id="KW-1185">Reference proteome</keyword>
<keyword evidence="2" id="KW-0812">Transmembrane</keyword>
<dbReference type="InterPro" id="IPR017441">
    <property type="entry name" value="Protein_kinase_ATP_BS"/>
</dbReference>
<reference evidence="3 4" key="1">
    <citation type="journal article" date="2013" name="BMC Genomics">
        <title>Reconstruction of the lipid metabolism for the microalga Monoraphidium neglectum from its genome sequence reveals characteristics suitable for biofuel production.</title>
        <authorList>
            <person name="Bogen C."/>
            <person name="Al-Dilaimi A."/>
            <person name="Albersmeier A."/>
            <person name="Wichmann J."/>
            <person name="Grundmann M."/>
            <person name="Rupp O."/>
            <person name="Lauersen K.J."/>
            <person name="Blifernez-Klassen O."/>
            <person name="Kalinowski J."/>
            <person name="Goesmann A."/>
            <person name="Mussgnug J.H."/>
            <person name="Kruse O."/>
        </authorList>
    </citation>
    <scope>NUCLEOTIDE SEQUENCE [LARGE SCALE GENOMIC DNA]</scope>
    <source>
        <strain evidence="3 4">SAG 48.87</strain>
    </source>
</reference>
<dbReference type="Gene3D" id="3.30.200.20">
    <property type="entry name" value="Phosphorylase Kinase, domain 1"/>
    <property type="match status" value="1"/>
</dbReference>
<evidence type="ECO:0000313" key="3">
    <source>
        <dbReference type="EMBL" id="KIY94478.1"/>
    </source>
</evidence>
<dbReference type="OrthoDB" id="540454at2759"/>
<evidence type="ECO:0000256" key="1">
    <source>
        <dbReference type="PROSITE-ProRule" id="PRU10141"/>
    </source>
</evidence>
<dbReference type="PROSITE" id="PS00107">
    <property type="entry name" value="PROTEIN_KINASE_ATP"/>
    <property type="match status" value="1"/>
</dbReference>
<dbReference type="GeneID" id="25730950"/>
<dbReference type="STRING" id="145388.A0A0D2KF22"/>
<sequence length="243" mass="26598">MTRPYTSSELNDSSLHRPEWTNRRGQFVFANSSAWPSGGAVESNISLGNAVWRAYLEPEDGWRPPWERGLIAAVVLVSGVVAALVGVITASWAQRRRLLSTVMEANVRLADTTAKLQEEKLRLDALLVRQYNLLAVLGSPRRHGSCCGSGGVVKEHSSSDGLVHGTVSQGLTLDRIENMRRQLAVNSNSIAQDLESIQTVDLLGEGTFGKVFKGLWRGTTVAVKTMILPANMSGAEKREKMWL</sequence>
<evidence type="ECO:0000313" key="4">
    <source>
        <dbReference type="Proteomes" id="UP000054498"/>
    </source>
</evidence>
<dbReference type="EMBL" id="KK104073">
    <property type="protein sequence ID" value="KIY94478.1"/>
    <property type="molecule type" value="Genomic_DNA"/>
</dbReference>
<dbReference type="SUPFAM" id="SSF56112">
    <property type="entry name" value="Protein kinase-like (PK-like)"/>
    <property type="match status" value="1"/>
</dbReference>